<evidence type="ECO:0000256" key="8">
    <source>
        <dbReference type="SAM" id="Phobius"/>
    </source>
</evidence>
<dbReference type="SUPFAM" id="SSF53254">
    <property type="entry name" value="Phosphoglycerate mutase-like"/>
    <property type="match status" value="1"/>
</dbReference>
<dbReference type="InterPro" id="IPR033379">
    <property type="entry name" value="Acid_Pase_AS"/>
</dbReference>
<dbReference type="CDD" id="cd07061">
    <property type="entry name" value="HP_HAP_like"/>
    <property type="match status" value="1"/>
</dbReference>
<keyword evidence="7" id="KW-0325">Glycoprotein</keyword>
<evidence type="ECO:0000256" key="1">
    <source>
        <dbReference type="ARBA" id="ARBA00000032"/>
    </source>
</evidence>
<proteinExistence type="inferred from homology"/>
<evidence type="ECO:0000256" key="5">
    <source>
        <dbReference type="ARBA" id="ARBA00022801"/>
    </source>
</evidence>
<keyword evidence="5" id="KW-0378">Hydrolase</keyword>
<gene>
    <name evidence="9" type="ORF">BV898_12787</name>
</gene>
<dbReference type="PANTHER" id="PTHR11567:SF211">
    <property type="entry name" value="PROSTATIC ACID PHOSPHATASE"/>
    <property type="match status" value="1"/>
</dbReference>
<keyword evidence="6" id="KW-1015">Disulfide bond</keyword>
<accession>A0A1W0WCN8</accession>
<keyword evidence="8" id="KW-0812">Transmembrane</keyword>
<dbReference type="Gene3D" id="3.40.50.1240">
    <property type="entry name" value="Phosphoglycerate mutase-like"/>
    <property type="match status" value="1"/>
</dbReference>
<evidence type="ECO:0000313" key="10">
    <source>
        <dbReference type="Proteomes" id="UP000192578"/>
    </source>
</evidence>
<dbReference type="EMBL" id="MTYJ01000133">
    <property type="protein sequence ID" value="OQV12950.1"/>
    <property type="molecule type" value="Genomic_DNA"/>
</dbReference>
<keyword evidence="8" id="KW-0472">Membrane</keyword>
<evidence type="ECO:0000256" key="6">
    <source>
        <dbReference type="ARBA" id="ARBA00023157"/>
    </source>
</evidence>
<dbReference type="Proteomes" id="UP000192578">
    <property type="component" value="Unassembled WGS sequence"/>
</dbReference>
<sequence>MYVAHSWCSHFDSLDERAGTQRFSRGLLVNFKSPTRGARTLISFTSAQERRHLGLLPRTFAGDTGTTLVFIFAGHLEMDNKILCFLAGFLHVAVLSASDVSDLVDLVQVHIVFRHGDRAPLKQYSGDGFRGDLWPDGEGSLTRRGIEQQYALGRFFRQRYANFLTPGNISREVYIRSTDVDRVLQSALALASGFFPPEPKSFWNACENSTKNSSIVVNDSIMKENLCPLGNLWSPVPVHTVPLKDEFMLKQTATCPKLDRLNNELFSDAAVAYPKAKRDDLEKLLQRNANDAGWHDQQHLQGATVNPHLVKEDDNGKHFFERSINVYDSWDTLRRYEVALPKWADNKALGNLKEIALWLFNSYIGYDNDVARARLVGGHLLSKIFLAMKNNASVFPKKMYLYAGHDSTVGGLLSALQMREAQRKKSVEIPPVNAAVIVELFKNNTVRVLYKTTLAGSGMETLVHPKCENSTLCPLPKLSDIVEPYMVENWTAECLDQRTESTTSSISDISYPVGGIWAVIIILGLIVGVAMAVRWYKRRRAAQKGTVAADAARGTTDPTVSYRTLDNQMDSRGF</sequence>
<evidence type="ECO:0000256" key="4">
    <source>
        <dbReference type="ARBA" id="ARBA00022729"/>
    </source>
</evidence>
<evidence type="ECO:0000313" key="9">
    <source>
        <dbReference type="EMBL" id="OQV12950.1"/>
    </source>
</evidence>
<dbReference type="InterPro" id="IPR050645">
    <property type="entry name" value="Histidine_acid_phosphatase"/>
</dbReference>
<dbReference type="InterPro" id="IPR000560">
    <property type="entry name" value="His_Pase_clade-2"/>
</dbReference>
<keyword evidence="8" id="KW-1133">Transmembrane helix</keyword>
<comment type="caution">
    <text evidence="9">The sequence shown here is derived from an EMBL/GenBank/DDBJ whole genome shotgun (WGS) entry which is preliminary data.</text>
</comment>
<name>A0A1W0WCN8_HYPEX</name>
<evidence type="ECO:0000256" key="7">
    <source>
        <dbReference type="ARBA" id="ARBA00023180"/>
    </source>
</evidence>
<keyword evidence="10" id="KW-1185">Reference proteome</keyword>
<organism evidence="9 10">
    <name type="scientific">Hypsibius exemplaris</name>
    <name type="common">Freshwater tardigrade</name>
    <dbReference type="NCBI Taxonomy" id="2072580"/>
    <lineage>
        <taxon>Eukaryota</taxon>
        <taxon>Metazoa</taxon>
        <taxon>Ecdysozoa</taxon>
        <taxon>Tardigrada</taxon>
        <taxon>Eutardigrada</taxon>
        <taxon>Parachela</taxon>
        <taxon>Hypsibioidea</taxon>
        <taxon>Hypsibiidae</taxon>
        <taxon>Hypsibius</taxon>
    </lineage>
</organism>
<dbReference type="GO" id="GO:0003993">
    <property type="term" value="F:acid phosphatase activity"/>
    <property type="evidence" value="ECO:0007669"/>
    <property type="project" value="UniProtKB-EC"/>
</dbReference>
<dbReference type="PROSITE" id="PS00616">
    <property type="entry name" value="HIS_ACID_PHOSPHAT_1"/>
    <property type="match status" value="1"/>
</dbReference>
<feature type="transmembrane region" description="Helical" evidence="8">
    <location>
        <begin position="514"/>
        <end position="536"/>
    </location>
</feature>
<dbReference type="OrthoDB" id="5821688at2759"/>
<evidence type="ECO:0000256" key="2">
    <source>
        <dbReference type="ARBA" id="ARBA00005375"/>
    </source>
</evidence>
<reference evidence="10" key="1">
    <citation type="submission" date="2017-01" db="EMBL/GenBank/DDBJ databases">
        <title>Comparative genomics of anhydrobiosis in the tardigrade Hypsibius dujardini.</title>
        <authorList>
            <person name="Yoshida Y."/>
            <person name="Koutsovoulos G."/>
            <person name="Laetsch D."/>
            <person name="Stevens L."/>
            <person name="Kumar S."/>
            <person name="Horikawa D."/>
            <person name="Ishino K."/>
            <person name="Komine S."/>
            <person name="Tomita M."/>
            <person name="Blaxter M."/>
            <person name="Arakawa K."/>
        </authorList>
    </citation>
    <scope>NUCLEOTIDE SEQUENCE [LARGE SCALE GENOMIC DNA]</scope>
    <source>
        <strain evidence="10">Z151</strain>
    </source>
</reference>
<comment type="catalytic activity">
    <reaction evidence="1">
        <text>a phosphate monoester + H2O = an alcohol + phosphate</text>
        <dbReference type="Rhea" id="RHEA:15017"/>
        <dbReference type="ChEBI" id="CHEBI:15377"/>
        <dbReference type="ChEBI" id="CHEBI:30879"/>
        <dbReference type="ChEBI" id="CHEBI:43474"/>
        <dbReference type="ChEBI" id="CHEBI:67140"/>
        <dbReference type="EC" id="3.1.3.2"/>
    </reaction>
</comment>
<protein>
    <recommendedName>
        <fullName evidence="3">acid phosphatase</fullName>
        <ecNumber evidence="3">3.1.3.2</ecNumber>
    </recommendedName>
</protein>
<evidence type="ECO:0000256" key="3">
    <source>
        <dbReference type="ARBA" id="ARBA00012646"/>
    </source>
</evidence>
<comment type="similarity">
    <text evidence="2">Belongs to the histidine acid phosphatase family.</text>
</comment>
<dbReference type="Pfam" id="PF00328">
    <property type="entry name" value="His_Phos_2"/>
    <property type="match status" value="1"/>
</dbReference>
<dbReference type="EC" id="3.1.3.2" evidence="3"/>
<dbReference type="PANTHER" id="PTHR11567">
    <property type="entry name" value="ACID PHOSPHATASE-RELATED"/>
    <property type="match status" value="1"/>
</dbReference>
<dbReference type="InterPro" id="IPR029033">
    <property type="entry name" value="His_PPase_superfam"/>
</dbReference>
<keyword evidence="4" id="KW-0732">Signal</keyword>
<dbReference type="AlphaFoldDB" id="A0A1W0WCN8"/>
<dbReference type="PROSITE" id="PS00778">
    <property type="entry name" value="HIS_ACID_PHOSPHAT_2"/>
    <property type="match status" value="1"/>
</dbReference>